<dbReference type="AlphaFoldDB" id="A0A511MKF7"/>
<dbReference type="OrthoDB" id="978985at2"/>
<protein>
    <submittedName>
        <fullName evidence="1">Uncharacterized protein</fullName>
    </submittedName>
</protein>
<keyword evidence="2" id="KW-1185">Reference proteome</keyword>
<evidence type="ECO:0000313" key="2">
    <source>
        <dbReference type="Proteomes" id="UP000321424"/>
    </source>
</evidence>
<organism evidence="1 2">
    <name type="scientific">Nocardia ninae NBRC 108245</name>
    <dbReference type="NCBI Taxonomy" id="1210091"/>
    <lineage>
        <taxon>Bacteria</taxon>
        <taxon>Bacillati</taxon>
        <taxon>Actinomycetota</taxon>
        <taxon>Actinomycetes</taxon>
        <taxon>Mycobacteriales</taxon>
        <taxon>Nocardiaceae</taxon>
        <taxon>Nocardia</taxon>
    </lineage>
</organism>
<gene>
    <name evidence="1" type="ORF">NN4_56410</name>
</gene>
<sequence length="202" mass="21938">MGRDPGYLSWQVDVDSYTVEQIALQAAEMFATAAREAALSRIPGEMGYLIAGYSAGSDQAEAWLLKFHDTTMHPVPVLELDTNETGFRAYAKPAAVERLFNGYDARLEAALKGKIDVASHPEIAKILSAQAMDPVPAGMPLPDAIALARFMVQITAGFSRFKLGPDTVGGPVEVASINLHEGFRWIARKHYFTAELNQGEPS</sequence>
<reference evidence="1 2" key="1">
    <citation type="submission" date="2019-07" db="EMBL/GenBank/DDBJ databases">
        <title>Whole genome shotgun sequence of Nocardia ninae NBRC 108245.</title>
        <authorList>
            <person name="Hosoyama A."/>
            <person name="Uohara A."/>
            <person name="Ohji S."/>
            <person name="Ichikawa N."/>
        </authorList>
    </citation>
    <scope>NUCLEOTIDE SEQUENCE [LARGE SCALE GENOMIC DNA]</scope>
    <source>
        <strain evidence="1 2">NBRC 108245</strain>
    </source>
</reference>
<dbReference type="Proteomes" id="UP000321424">
    <property type="component" value="Unassembled WGS sequence"/>
</dbReference>
<dbReference type="RefSeq" id="WP_147137531.1">
    <property type="nucleotide sequence ID" value="NZ_BJXA01000046.1"/>
</dbReference>
<comment type="caution">
    <text evidence="1">The sequence shown here is derived from an EMBL/GenBank/DDBJ whole genome shotgun (WGS) entry which is preliminary data.</text>
</comment>
<accession>A0A511MKF7</accession>
<evidence type="ECO:0000313" key="1">
    <source>
        <dbReference type="EMBL" id="GEM41122.1"/>
    </source>
</evidence>
<name>A0A511MKF7_9NOCA</name>
<proteinExistence type="predicted"/>
<dbReference type="EMBL" id="BJXA01000046">
    <property type="protein sequence ID" value="GEM41122.1"/>
    <property type="molecule type" value="Genomic_DNA"/>
</dbReference>